<protein>
    <submittedName>
        <fullName evidence="1">Protein containing MutL</fullName>
    </submittedName>
</protein>
<dbReference type="InterPro" id="IPR037198">
    <property type="entry name" value="MutL_C_sf"/>
</dbReference>
<proteinExistence type="predicted"/>
<sequence length="81" mass="9148">YKVDRSRVFLDVLDEMLTNERSSLKDIEERFVATVACKAAVKAGMDLSRQEVENLISSLLGLKNPYTCPHGRPTTIKIDIH</sequence>
<name>K1SYD3_9ZZZZ</name>
<feature type="non-terminal residue" evidence="1">
    <location>
        <position position="1"/>
    </location>
</feature>
<reference evidence="1" key="1">
    <citation type="journal article" date="2013" name="Environ. Microbiol.">
        <title>Microbiota from the distal guts of lean and obese adolescents exhibit partial functional redundancy besides clear differences in community structure.</title>
        <authorList>
            <person name="Ferrer M."/>
            <person name="Ruiz A."/>
            <person name="Lanza F."/>
            <person name="Haange S.B."/>
            <person name="Oberbach A."/>
            <person name="Till H."/>
            <person name="Bargiela R."/>
            <person name="Campoy C."/>
            <person name="Segura M.T."/>
            <person name="Richter M."/>
            <person name="von Bergen M."/>
            <person name="Seifert J."/>
            <person name="Suarez A."/>
        </authorList>
    </citation>
    <scope>NUCLEOTIDE SEQUENCE</scope>
</reference>
<dbReference type="Gene3D" id="3.30.1540.20">
    <property type="entry name" value="MutL, C-terminal domain, dimerisation subdomain"/>
    <property type="match status" value="1"/>
</dbReference>
<organism evidence="1">
    <name type="scientific">human gut metagenome</name>
    <dbReference type="NCBI Taxonomy" id="408170"/>
    <lineage>
        <taxon>unclassified sequences</taxon>
        <taxon>metagenomes</taxon>
        <taxon>organismal metagenomes</taxon>
    </lineage>
</organism>
<dbReference type="SUPFAM" id="SSF118116">
    <property type="entry name" value="DNA mismatch repair protein MutL"/>
    <property type="match status" value="1"/>
</dbReference>
<dbReference type="AlphaFoldDB" id="K1SYD3"/>
<accession>K1SYD3</accession>
<dbReference type="EMBL" id="AJWY01011587">
    <property type="protein sequence ID" value="EKC52341.1"/>
    <property type="molecule type" value="Genomic_DNA"/>
</dbReference>
<comment type="caution">
    <text evidence="1">The sequence shown here is derived from an EMBL/GenBank/DDBJ whole genome shotgun (WGS) entry which is preliminary data.</text>
</comment>
<gene>
    <name evidence="1" type="ORF">LEA_16941</name>
</gene>
<dbReference type="InterPro" id="IPR042120">
    <property type="entry name" value="MutL_C_dimsub"/>
</dbReference>
<evidence type="ECO:0000313" key="1">
    <source>
        <dbReference type="EMBL" id="EKC52341.1"/>
    </source>
</evidence>